<dbReference type="AlphaFoldDB" id="A0A2M9A555"/>
<dbReference type="OrthoDB" id="9784317at2"/>
<proteinExistence type="predicted"/>
<protein>
    <submittedName>
        <fullName evidence="1">Uncharacterized protein</fullName>
    </submittedName>
</protein>
<name>A0A2M9A555_9BACT</name>
<sequence>MIRALGIFLLCAFAFGEARMVTYTATSTVSQKDADEQAMAGLATQIRAHVSAAHSTQKSEVKNSKSSKLNGQYSESIHVQTELSLDGIELEHQQLAKEKWQTTASFNTDKAASLLRKKMREANAKAHTLDSLIHAALARHQYDIAIDAFGEMAPLQLLHQRAVADLAIFEPLTKADDFSMDLFALQAQISEALAHLKISPVDSVPSHVQNNTLGPFTFRVQGEGGTLNSMTVLAEQGKKIIAEAKTDSNGLAHFILRNINTFQGSHEVIFRIRLPHFGKRKSQTEYKVTYTSDEPSCSYSLDCMGDGAACIAIENFLSRVGFEESKKGKKLLVKIKTLDTQVFDGGPKKIYTVQLSVSIRGEGIHFDQQLKGSGSSEHSAKSNAIYKISSQKIPQALKPLCK</sequence>
<reference evidence="1 2" key="1">
    <citation type="submission" date="2017-11" db="EMBL/GenBank/DDBJ databases">
        <title>Animal gut microbial communities from fecal samples from Wisconsin, USA.</title>
        <authorList>
            <person name="Neumann A."/>
        </authorList>
    </citation>
    <scope>NUCLEOTIDE SEQUENCE [LARGE SCALE GENOMIC DNA]</scope>
    <source>
        <strain evidence="1 2">UWS3</strain>
    </source>
</reference>
<dbReference type="Gene3D" id="3.10.28.20">
    <property type="entry name" value="Acetamidase/Formamidase-like domains"/>
    <property type="match status" value="1"/>
</dbReference>
<gene>
    <name evidence="1" type="ORF">BGX16_0801</name>
</gene>
<evidence type="ECO:0000313" key="2">
    <source>
        <dbReference type="Proteomes" id="UP000231134"/>
    </source>
</evidence>
<dbReference type="Proteomes" id="UP000231134">
    <property type="component" value="Unassembled WGS sequence"/>
</dbReference>
<dbReference type="RefSeq" id="WP_100424889.1">
    <property type="nucleotide sequence ID" value="NZ_PGEX01000001.1"/>
</dbReference>
<organism evidence="1 2">
    <name type="scientific">Hallerella succinigenes</name>
    <dbReference type="NCBI Taxonomy" id="1896222"/>
    <lineage>
        <taxon>Bacteria</taxon>
        <taxon>Pseudomonadati</taxon>
        <taxon>Fibrobacterota</taxon>
        <taxon>Fibrobacteria</taxon>
        <taxon>Fibrobacterales</taxon>
        <taxon>Fibrobacteraceae</taxon>
        <taxon>Hallerella</taxon>
    </lineage>
</organism>
<comment type="caution">
    <text evidence="1">The sequence shown here is derived from an EMBL/GenBank/DDBJ whole genome shotgun (WGS) entry which is preliminary data.</text>
</comment>
<accession>A0A2M9A555</accession>
<dbReference type="EMBL" id="PGEX01000001">
    <property type="protein sequence ID" value="PJJ40851.1"/>
    <property type="molecule type" value="Genomic_DNA"/>
</dbReference>
<keyword evidence="2" id="KW-1185">Reference proteome</keyword>
<evidence type="ECO:0000313" key="1">
    <source>
        <dbReference type="EMBL" id="PJJ40851.1"/>
    </source>
</evidence>